<dbReference type="AlphaFoldDB" id="A0A8S4A867"/>
<feature type="region of interest" description="Disordered" evidence="4">
    <location>
        <begin position="586"/>
        <end position="617"/>
    </location>
</feature>
<dbReference type="GO" id="GO:0007169">
    <property type="term" value="P:cell surface receptor protein tyrosine kinase signaling pathway"/>
    <property type="evidence" value="ECO:0007669"/>
    <property type="project" value="TreeGrafter"/>
</dbReference>
<dbReference type="InterPro" id="IPR000719">
    <property type="entry name" value="Prot_kinase_dom"/>
</dbReference>
<dbReference type="PRINTS" id="PR00109">
    <property type="entry name" value="TYRKINASE"/>
</dbReference>
<dbReference type="PANTHER" id="PTHR24416:SF611">
    <property type="entry name" value="TYROSINE-PROTEIN KINASE TRANSMEMBRANE RECEPTOR ROR"/>
    <property type="match status" value="1"/>
</dbReference>
<dbReference type="EMBL" id="CAJHNH020007990">
    <property type="protein sequence ID" value="CAG5135176.1"/>
    <property type="molecule type" value="Genomic_DNA"/>
</dbReference>
<feature type="compositionally biased region" description="Low complexity" evidence="4">
    <location>
        <begin position="368"/>
        <end position="395"/>
    </location>
</feature>
<evidence type="ECO:0000256" key="5">
    <source>
        <dbReference type="SAM" id="Phobius"/>
    </source>
</evidence>
<feature type="region of interest" description="Disordered" evidence="4">
    <location>
        <begin position="359"/>
        <end position="414"/>
    </location>
</feature>
<dbReference type="GO" id="GO:0005886">
    <property type="term" value="C:plasma membrane"/>
    <property type="evidence" value="ECO:0007669"/>
    <property type="project" value="TreeGrafter"/>
</dbReference>
<dbReference type="InterPro" id="IPR011009">
    <property type="entry name" value="Kinase-like_dom_sf"/>
</dbReference>
<dbReference type="SUPFAM" id="SSF57440">
    <property type="entry name" value="Kringle-like"/>
    <property type="match status" value="1"/>
</dbReference>
<evidence type="ECO:0000256" key="4">
    <source>
        <dbReference type="SAM" id="MobiDB-lite"/>
    </source>
</evidence>
<dbReference type="InterPro" id="IPR038178">
    <property type="entry name" value="Kringle_sf"/>
</dbReference>
<dbReference type="SMART" id="SM00219">
    <property type="entry name" value="TyrKc"/>
    <property type="match status" value="1"/>
</dbReference>
<accession>A0A8S4A867</accession>
<keyword evidence="2" id="KW-1015">Disulfide bond</keyword>
<dbReference type="InterPro" id="IPR020635">
    <property type="entry name" value="Tyr_kinase_cat_dom"/>
</dbReference>
<dbReference type="PROSITE" id="PS00021">
    <property type="entry name" value="KRINGLE_1"/>
    <property type="match status" value="1"/>
</dbReference>
<dbReference type="InterPro" id="IPR013806">
    <property type="entry name" value="Kringle-like"/>
</dbReference>
<evidence type="ECO:0000256" key="2">
    <source>
        <dbReference type="ARBA" id="ARBA00023157"/>
    </source>
</evidence>
<feature type="compositionally biased region" description="Polar residues" evidence="4">
    <location>
        <begin position="555"/>
        <end position="565"/>
    </location>
</feature>
<feature type="compositionally biased region" description="Polar residues" evidence="4">
    <location>
        <begin position="586"/>
        <end position="605"/>
    </location>
</feature>
<dbReference type="Gene3D" id="1.10.510.10">
    <property type="entry name" value="Transferase(Phosphotransferase) domain 1"/>
    <property type="match status" value="1"/>
</dbReference>
<keyword evidence="5" id="KW-1133">Transmembrane helix</keyword>
<dbReference type="PROSITE" id="PS50070">
    <property type="entry name" value="KRINGLE_2"/>
    <property type="match status" value="1"/>
</dbReference>
<evidence type="ECO:0000256" key="3">
    <source>
        <dbReference type="PROSITE-ProRule" id="PRU00121"/>
    </source>
</evidence>
<dbReference type="InterPro" id="IPR001245">
    <property type="entry name" value="Ser-Thr/Tyr_kinase_cat_dom"/>
</dbReference>
<gene>
    <name evidence="8" type="ORF">CUNI_LOCUS20734</name>
</gene>
<feature type="compositionally biased region" description="Low complexity" evidence="4">
    <location>
        <begin position="529"/>
        <end position="544"/>
    </location>
</feature>
<dbReference type="Pfam" id="PF07714">
    <property type="entry name" value="PK_Tyr_Ser-Thr"/>
    <property type="match status" value="1"/>
</dbReference>
<dbReference type="InterPro" id="IPR000001">
    <property type="entry name" value="Kringle"/>
</dbReference>
<name>A0A8S4A867_9EUPU</name>
<feature type="domain" description="Kringle" evidence="7">
    <location>
        <begin position="1"/>
        <end position="31"/>
    </location>
</feature>
<keyword evidence="9" id="KW-1185">Reference proteome</keyword>
<keyword evidence="1 3" id="KW-0420">Kringle</keyword>
<feature type="non-terminal residue" evidence="8">
    <location>
        <position position="1"/>
    </location>
</feature>
<dbReference type="SMART" id="SM00130">
    <property type="entry name" value="KR"/>
    <property type="match status" value="1"/>
</dbReference>
<dbReference type="Gene3D" id="3.30.200.20">
    <property type="entry name" value="Phosphorylase Kinase, domain 1"/>
    <property type="match status" value="1"/>
</dbReference>
<organism evidence="8 9">
    <name type="scientific">Candidula unifasciata</name>
    <dbReference type="NCBI Taxonomy" id="100452"/>
    <lineage>
        <taxon>Eukaryota</taxon>
        <taxon>Metazoa</taxon>
        <taxon>Spiralia</taxon>
        <taxon>Lophotrochozoa</taxon>
        <taxon>Mollusca</taxon>
        <taxon>Gastropoda</taxon>
        <taxon>Heterobranchia</taxon>
        <taxon>Euthyneura</taxon>
        <taxon>Panpulmonata</taxon>
        <taxon>Eupulmonata</taxon>
        <taxon>Stylommatophora</taxon>
        <taxon>Helicina</taxon>
        <taxon>Helicoidea</taxon>
        <taxon>Geomitridae</taxon>
        <taxon>Candidula</taxon>
    </lineage>
</organism>
<keyword evidence="5" id="KW-0472">Membrane</keyword>
<feature type="transmembrane region" description="Helical" evidence="5">
    <location>
        <begin position="39"/>
        <end position="60"/>
    </location>
</feature>
<comment type="caution">
    <text evidence="3">Lacks conserved residue(s) required for the propagation of feature annotation.</text>
</comment>
<dbReference type="Proteomes" id="UP000678393">
    <property type="component" value="Unassembled WGS sequence"/>
</dbReference>
<dbReference type="InterPro" id="IPR008266">
    <property type="entry name" value="Tyr_kinase_AS"/>
</dbReference>
<evidence type="ECO:0000256" key="1">
    <source>
        <dbReference type="ARBA" id="ARBA00022572"/>
    </source>
</evidence>
<reference evidence="8" key="1">
    <citation type="submission" date="2021-04" db="EMBL/GenBank/DDBJ databases">
        <authorList>
            <consortium name="Molecular Ecology Group"/>
        </authorList>
    </citation>
    <scope>NUCLEOTIDE SEQUENCE</scope>
</reference>
<dbReference type="GO" id="GO:0005524">
    <property type="term" value="F:ATP binding"/>
    <property type="evidence" value="ECO:0007669"/>
    <property type="project" value="InterPro"/>
</dbReference>
<dbReference type="SUPFAM" id="SSF56112">
    <property type="entry name" value="Protein kinase-like (PK-like)"/>
    <property type="match status" value="1"/>
</dbReference>
<dbReference type="PROSITE" id="PS00109">
    <property type="entry name" value="PROTEIN_KINASE_TYR"/>
    <property type="match status" value="1"/>
</dbReference>
<dbReference type="Gene3D" id="2.40.20.10">
    <property type="entry name" value="Plasminogen Kringle 4"/>
    <property type="match status" value="1"/>
</dbReference>
<dbReference type="GO" id="GO:0004714">
    <property type="term" value="F:transmembrane receptor protein tyrosine kinase activity"/>
    <property type="evidence" value="ECO:0007669"/>
    <property type="project" value="TreeGrafter"/>
</dbReference>
<feature type="domain" description="Protein kinase" evidence="6">
    <location>
        <begin position="92"/>
        <end position="356"/>
    </location>
</feature>
<dbReference type="InterPro" id="IPR050122">
    <property type="entry name" value="RTK"/>
</dbReference>
<evidence type="ECO:0000313" key="8">
    <source>
        <dbReference type="EMBL" id="CAG5135176.1"/>
    </source>
</evidence>
<sequence length="617" mass="68104">SHNYCRNPGNLEKGPWCFTAVSKELCDIPKCVSNDSNKLMYILIPSLTVPLALGILLALICFCQKSHNSRLVQSETSSKSHNSRPHSKQGQPVEMSPLNPKTAGRVREFPMHNIRFYQELGDGSVAMVAIKTLKENASPKMQADFRREIDLMSELRHPNIVCLIGICTKQEPMCMLFEYMSQCDLHEYLLSHSPHSDVTSTEDDSGTGNGHILDHHFVHRDLAARNVLVVDGLNIKISDIGLSRDVYSTDYFRVQSKSLLPVRWMPPEAILYGKFTTESDVWAFGVVLWEIFSYGLQPYYGFSNQEVIEMVRSRQILACPEECPARIYGLMVECWHEMPSRRPAFREIQTRLRTWHSENTPNAPWTLSQSHSGHSSSTHQSSQSQPSHHSSTGPSNTTAVTGLTGSSNTSEPSAANFSAQFMPYNNHGSMLSPPLPPYSAIEQHQTAVNLQGVPQNSMSFQQQLAHQYKMNPYNGQMGNQYMQYPGGQSMVPSHQPGQVSVPRNIGQPLAPSSIANRGITNIGLSKVSPAGSIASSQSSNSGSSTQDTGIGPPTSGMTHASQNTNNHNSYKQLLLQNYNIGGVTNNAPQSAGNLQEHNGLNNLSHTGYAPEHRTSDI</sequence>
<dbReference type="OrthoDB" id="2431000at2759"/>
<dbReference type="InterPro" id="IPR018056">
    <property type="entry name" value="Kringle_CS"/>
</dbReference>
<evidence type="ECO:0000313" key="9">
    <source>
        <dbReference type="Proteomes" id="UP000678393"/>
    </source>
</evidence>
<feature type="compositionally biased region" description="Polar residues" evidence="4">
    <location>
        <begin position="396"/>
        <end position="414"/>
    </location>
</feature>
<keyword evidence="5" id="KW-0812">Transmembrane</keyword>
<evidence type="ECO:0000259" key="6">
    <source>
        <dbReference type="PROSITE" id="PS50011"/>
    </source>
</evidence>
<comment type="caution">
    <text evidence="8">The sequence shown here is derived from an EMBL/GenBank/DDBJ whole genome shotgun (WGS) entry which is preliminary data.</text>
</comment>
<dbReference type="GO" id="GO:0017147">
    <property type="term" value="F:Wnt-protein binding"/>
    <property type="evidence" value="ECO:0007669"/>
    <property type="project" value="TreeGrafter"/>
</dbReference>
<proteinExistence type="predicted"/>
<dbReference type="PROSITE" id="PS50011">
    <property type="entry name" value="PROTEIN_KINASE_DOM"/>
    <property type="match status" value="1"/>
</dbReference>
<feature type="region of interest" description="Disordered" evidence="4">
    <location>
        <begin position="529"/>
        <end position="565"/>
    </location>
</feature>
<protein>
    <submittedName>
        <fullName evidence="8">Uncharacterized protein</fullName>
    </submittedName>
</protein>
<feature type="region of interest" description="Disordered" evidence="4">
    <location>
        <begin position="73"/>
        <end position="102"/>
    </location>
</feature>
<evidence type="ECO:0000259" key="7">
    <source>
        <dbReference type="PROSITE" id="PS50070"/>
    </source>
</evidence>
<dbReference type="PANTHER" id="PTHR24416">
    <property type="entry name" value="TYROSINE-PROTEIN KINASE RECEPTOR"/>
    <property type="match status" value="1"/>
</dbReference>
<dbReference type="GO" id="GO:0043235">
    <property type="term" value="C:receptor complex"/>
    <property type="evidence" value="ECO:0007669"/>
    <property type="project" value="TreeGrafter"/>
</dbReference>